<feature type="modified residue" description="4-aspartylphosphate" evidence="4">
    <location>
        <position position="524"/>
    </location>
</feature>
<feature type="domain" description="Response regulatory" evidence="7">
    <location>
        <begin position="474"/>
        <end position="588"/>
    </location>
</feature>
<dbReference type="EC" id="2.7.13.3" evidence="2"/>
<evidence type="ECO:0000313" key="8">
    <source>
        <dbReference type="EMBL" id="TPG52346.1"/>
    </source>
</evidence>
<evidence type="ECO:0000259" key="6">
    <source>
        <dbReference type="PROSITE" id="PS50109"/>
    </source>
</evidence>
<evidence type="ECO:0000256" key="1">
    <source>
        <dbReference type="ARBA" id="ARBA00000085"/>
    </source>
</evidence>
<dbReference type="SMART" id="SM00388">
    <property type="entry name" value="HisKA"/>
    <property type="match status" value="1"/>
</dbReference>
<dbReference type="PANTHER" id="PTHR43065">
    <property type="entry name" value="SENSOR HISTIDINE KINASE"/>
    <property type="match status" value="1"/>
</dbReference>
<dbReference type="InterPro" id="IPR036890">
    <property type="entry name" value="HATPase_C_sf"/>
</dbReference>
<organism evidence="8 9">
    <name type="scientific">Muricoccus nepalensis</name>
    <dbReference type="NCBI Taxonomy" id="1854500"/>
    <lineage>
        <taxon>Bacteria</taxon>
        <taxon>Pseudomonadati</taxon>
        <taxon>Pseudomonadota</taxon>
        <taxon>Alphaproteobacteria</taxon>
        <taxon>Acetobacterales</taxon>
        <taxon>Roseomonadaceae</taxon>
        <taxon>Muricoccus</taxon>
    </lineage>
</organism>
<dbReference type="Gene3D" id="1.10.287.130">
    <property type="match status" value="1"/>
</dbReference>
<dbReference type="Pfam" id="PF12860">
    <property type="entry name" value="PAS_7"/>
    <property type="match status" value="1"/>
</dbReference>
<dbReference type="Gene3D" id="3.40.50.2300">
    <property type="match status" value="1"/>
</dbReference>
<keyword evidence="3 4" id="KW-0597">Phosphoprotein</keyword>
<dbReference type="InterPro" id="IPR001789">
    <property type="entry name" value="Sig_transdc_resp-reg_receiver"/>
</dbReference>
<dbReference type="SMART" id="SM00387">
    <property type="entry name" value="HATPase_c"/>
    <property type="match status" value="1"/>
</dbReference>
<dbReference type="EMBL" id="RCZP01000021">
    <property type="protein sequence ID" value="TPG52346.1"/>
    <property type="molecule type" value="Genomic_DNA"/>
</dbReference>
<dbReference type="SUPFAM" id="SSF55785">
    <property type="entry name" value="PYP-like sensor domain (PAS domain)"/>
    <property type="match status" value="1"/>
</dbReference>
<dbReference type="SUPFAM" id="SSF52172">
    <property type="entry name" value="CheY-like"/>
    <property type="match status" value="1"/>
</dbReference>
<keyword evidence="9" id="KW-1185">Reference proteome</keyword>
<comment type="catalytic activity">
    <reaction evidence="1">
        <text>ATP + protein L-histidine = ADP + protein N-phospho-L-histidine.</text>
        <dbReference type="EC" id="2.7.13.3"/>
    </reaction>
</comment>
<evidence type="ECO:0000256" key="3">
    <source>
        <dbReference type="ARBA" id="ARBA00022553"/>
    </source>
</evidence>
<dbReference type="PROSITE" id="PS50109">
    <property type="entry name" value="HIS_KIN"/>
    <property type="match status" value="1"/>
</dbReference>
<gene>
    <name evidence="8" type="ORF">EAH89_18320</name>
</gene>
<dbReference type="Proteomes" id="UP000317078">
    <property type="component" value="Unassembled WGS sequence"/>
</dbReference>
<feature type="region of interest" description="Disordered" evidence="5">
    <location>
        <begin position="51"/>
        <end position="79"/>
    </location>
</feature>
<dbReference type="InterPro" id="IPR000014">
    <property type="entry name" value="PAS"/>
</dbReference>
<evidence type="ECO:0000259" key="7">
    <source>
        <dbReference type="PROSITE" id="PS50110"/>
    </source>
</evidence>
<evidence type="ECO:0000313" key="9">
    <source>
        <dbReference type="Proteomes" id="UP000317078"/>
    </source>
</evidence>
<accession>A0A502FTA3</accession>
<dbReference type="Pfam" id="PF00072">
    <property type="entry name" value="Response_reg"/>
    <property type="match status" value="1"/>
</dbReference>
<dbReference type="SUPFAM" id="SSF55874">
    <property type="entry name" value="ATPase domain of HSP90 chaperone/DNA topoisomerase II/histidine kinase"/>
    <property type="match status" value="1"/>
</dbReference>
<dbReference type="Pfam" id="PF02518">
    <property type="entry name" value="HATPase_c"/>
    <property type="match status" value="1"/>
</dbReference>
<dbReference type="PROSITE" id="PS50110">
    <property type="entry name" value="RESPONSE_REGULATORY"/>
    <property type="match status" value="1"/>
</dbReference>
<dbReference type="InterPro" id="IPR003594">
    <property type="entry name" value="HATPase_dom"/>
</dbReference>
<dbReference type="GO" id="GO:0000155">
    <property type="term" value="F:phosphorelay sensor kinase activity"/>
    <property type="evidence" value="ECO:0007669"/>
    <property type="project" value="InterPro"/>
</dbReference>
<dbReference type="PANTHER" id="PTHR43065:SF42">
    <property type="entry name" value="TWO-COMPONENT SENSOR PPRA"/>
    <property type="match status" value="1"/>
</dbReference>
<dbReference type="InterPro" id="IPR004358">
    <property type="entry name" value="Sig_transdc_His_kin-like_C"/>
</dbReference>
<dbReference type="InterPro" id="IPR011006">
    <property type="entry name" value="CheY-like_superfamily"/>
</dbReference>
<name>A0A502FTA3_9PROT</name>
<feature type="domain" description="Histidine kinase" evidence="6">
    <location>
        <begin position="225"/>
        <end position="451"/>
    </location>
</feature>
<dbReference type="SMART" id="SM00448">
    <property type="entry name" value="REC"/>
    <property type="match status" value="1"/>
</dbReference>
<dbReference type="CDD" id="cd00130">
    <property type="entry name" value="PAS"/>
    <property type="match status" value="1"/>
</dbReference>
<proteinExistence type="predicted"/>
<protein>
    <recommendedName>
        <fullName evidence="2">histidine kinase</fullName>
        <ecNumber evidence="2">2.7.13.3</ecNumber>
    </recommendedName>
</protein>
<dbReference type="InterPro" id="IPR036097">
    <property type="entry name" value="HisK_dim/P_sf"/>
</dbReference>
<dbReference type="PRINTS" id="PR00344">
    <property type="entry name" value="BCTRLSENSOR"/>
</dbReference>
<dbReference type="InterPro" id="IPR003661">
    <property type="entry name" value="HisK_dim/P_dom"/>
</dbReference>
<comment type="caution">
    <text evidence="8">The sequence shown here is derived from an EMBL/GenBank/DDBJ whole genome shotgun (WGS) entry which is preliminary data.</text>
</comment>
<dbReference type="Gene3D" id="3.30.450.20">
    <property type="entry name" value="PAS domain"/>
    <property type="match status" value="1"/>
</dbReference>
<dbReference type="CDD" id="cd00082">
    <property type="entry name" value="HisKA"/>
    <property type="match status" value="1"/>
</dbReference>
<dbReference type="InterPro" id="IPR035965">
    <property type="entry name" value="PAS-like_dom_sf"/>
</dbReference>
<sequence>MTLSPADARLASTGAESNSCKRGLTAGEDHSVPGWRRASLDLLSAARRRLRRSGRRPAEGGPSAVPPASPDLVPAAAEAAPDGTKAARLAAVLAGMSDGVMMIDADLRLVEWNARFPDYTGIPANLLRVGLPMAEILRAQAEAGEFGPGDVEDEVARRLDRLRAGISTGTIERRRPNGQVMELRRNRLADGGFVTLYTDVTARRQAEDQLRQAQKMEAVGHLTGGVAHDFNNLLMVILGNLDRAERSLKELDLDRAGRGIEQARSGAKRAALLTQRLLTFSRRQQREPQPIDPNAVIAGMADLIRQSSASTLVVDFHLADCPWCVLADQNQFEIALLNLVINARDAMAATGGPVTIETARATRGEEGVPDLIPVPGQEFMRITVRDTGAGMSPEVAERACEPFFTTKAAGKGTGLGLYQVVDFATNSGGHVMIDSEPGVGTAVTILLPRLVIADATGEGLQPPAAERFAGNGEIVLVVEDEPEILSCTAEGLEAMGYQVLRAQDASAALTLLERTPEVALLFTDMGLSGISGQQLAQEAARRWPHLPVLATSGSPSALPADGAPALALAWIEKPYAVPRLAQAIRAALDARLGTPAEGSPGAAEAPDAPCEKG</sequence>
<reference evidence="8 9" key="1">
    <citation type="journal article" date="2019" name="Environ. Microbiol.">
        <title>Species interactions and distinct microbial communities in high Arctic permafrost affected cryosols are associated with the CH4 and CO2 gas fluxes.</title>
        <authorList>
            <person name="Altshuler I."/>
            <person name="Hamel J."/>
            <person name="Turney S."/>
            <person name="Magnuson E."/>
            <person name="Levesque R."/>
            <person name="Greer C."/>
            <person name="Whyte L.G."/>
        </authorList>
    </citation>
    <scope>NUCLEOTIDE SEQUENCE [LARGE SCALE GENOMIC DNA]</scope>
    <source>
        <strain evidence="8 9">S9.3B</strain>
    </source>
</reference>
<dbReference type="OrthoDB" id="9796100at2"/>
<evidence type="ECO:0000256" key="4">
    <source>
        <dbReference type="PROSITE-ProRule" id="PRU00169"/>
    </source>
</evidence>
<dbReference type="AlphaFoldDB" id="A0A502FTA3"/>
<dbReference type="SUPFAM" id="SSF47384">
    <property type="entry name" value="Homodimeric domain of signal transducing histidine kinase"/>
    <property type="match status" value="1"/>
</dbReference>
<dbReference type="InterPro" id="IPR005467">
    <property type="entry name" value="His_kinase_dom"/>
</dbReference>
<evidence type="ECO:0000256" key="2">
    <source>
        <dbReference type="ARBA" id="ARBA00012438"/>
    </source>
</evidence>
<feature type="region of interest" description="Disordered" evidence="5">
    <location>
        <begin position="1"/>
        <end position="32"/>
    </location>
</feature>
<dbReference type="Gene3D" id="3.30.565.10">
    <property type="entry name" value="Histidine kinase-like ATPase, C-terminal domain"/>
    <property type="match status" value="1"/>
</dbReference>
<evidence type="ECO:0000256" key="5">
    <source>
        <dbReference type="SAM" id="MobiDB-lite"/>
    </source>
</evidence>